<evidence type="ECO:0000256" key="4">
    <source>
        <dbReference type="ARBA" id="ARBA00022630"/>
    </source>
</evidence>
<comment type="similarity">
    <text evidence="3">Belongs to the DAMOX/DASOX family.</text>
</comment>
<dbReference type="NCBIfam" id="TIGR02352">
    <property type="entry name" value="thiamin_ThiO"/>
    <property type="match status" value="1"/>
</dbReference>
<dbReference type="InterPro" id="IPR006076">
    <property type="entry name" value="FAD-dep_OxRdtase"/>
</dbReference>
<dbReference type="EC" id="1.4.3.3" evidence="8"/>
<evidence type="ECO:0000259" key="11">
    <source>
        <dbReference type="Pfam" id="PF01266"/>
    </source>
</evidence>
<comment type="cofactor">
    <cofactor evidence="1">
        <name>FAD</name>
        <dbReference type="ChEBI" id="CHEBI:57692"/>
    </cofactor>
</comment>
<dbReference type="InterPro" id="IPR012727">
    <property type="entry name" value="Gly_oxidase_ThiO"/>
</dbReference>
<dbReference type="Pfam" id="PF01266">
    <property type="entry name" value="DAO"/>
    <property type="match status" value="1"/>
</dbReference>
<evidence type="ECO:0000256" key="6">
    <source>
        <dbReference type="ARBA" id="ARBA00022977"/>
    </source>
</evidence>
<dbReference type="Gene3D" id="3.30.9.10">
    <property type="entry name" value="D-Amino Acid Oxidase, subunit A, domain 2"/>
    <property type="match status" value="1"/>
</dbReference>
<keyword evidence="6" id="KW-0784">Thiamine biosynthesis</keyword>
<comment type="catalytic activity">
    <reaction evidence="10">
        <text>a D-alpha-amino acid + O2 + H2O = a 2-oxocarboxylate + H2O2 + NH4(+)</text>
        <dbReference type="Rhea" id="RHEA:21816"/>
        <dbReference type="ChEBI" id="CHEBI:15377"/>
        <dbReference type="ChEBI" id="CHEBI:15379"/>
        <dbReference type="ChEBI" id="CHEBI:16240"/>
        <dbReference type="ChEBI" id="CHEBI:28938"/>
        <dbReference type="ChEBI" id="CHEBI:35179"/>
        <dbReference type="ChEBI" id="CHEBI:59871"/>
        <dbReference type="EC" id="1.4.3.3"/>
    </reaction>
    <physiologicalReaction direction="left-to-right" evidence="10">
        <dbReference type="Rhea" id="RHEA:21817"/>
    </physiologicalReaction>
</comment>
<evidence type="ECO:0000313" key="12">
    <source>
        <dbReference type="EMBL" id="WAJ69344.1"/>
    </source>
</evidence>
<dbReference type="Gene3D" id="3.50.50.60">
    <property type="entry name" value="FAD/NAD(P)-binding domain"/>
    <property type="match status" value="1"/>
</dbReference>
<evidence type="ECO:0000256" key="1">
    <source>
        <dbReference type="ARBA" id="ARBA00001974"/>
    </source>
</evidence>
<keyword evidence="5" id="KW-0274">FAD</keyword>
<dbReference type="SUPFAM" id="SSF54373">
    <property type="entry name" value="FAD-linked reductases, C-terminal domain"/>
    <property type="match status" value="1"/>
</dbReference>
<dbReference type="EMBL" id="CP109965">
    <property type="protein sequence ID" value="WAJ69344.1"/>
    <property type="molecule type" value="Genomic_DNA"/>
</dbReference>
<evidence type="ECO:0000256" key="3">
    <source>
        <dbReference type="ARBA" id="ARBA00006730"/>
    </source>
</evidence>
<keyword evidence="13" id="KW-1185">Reference proteome</keyword>
<reference evidence="12" key="1">
    <citation type="submission" date="2022-10" db="EMBL/GenBank/DDBJ databases">
        <title>Catenovulum adriacola sp. nov. isolated in the Harbour of Susak.</title>
        <authorList>
            <person name="Schoch T."/>
            <person name="Reich S.J."/>
            <person name="Stoeferle S."/>
            <person name="Flaiz M."/>
            <person name="Kazda M."/>
            <person name="Riedel C.U."/>
            <person name="Duerre P."/>
        </authorList>
    </citation>
    <scope>NUCLEOTIDE SEQUENCE</scope>
    <source>
        <strain evidence="12">TS8</strain>
    </source>
</reference>
<accession>A0ABY7AIK7</accession>
<dbReference type="InterPro" id="IPR023209">
    <property type="entry name" value="DAO"/>
</dbReference>
<keyword evidence="4" id="KW-0285">Flavoprotein</keyword>
<dbReference type="GO" id="GO:0043799">
    <property type="term" value="F:glycine oxidase activity"/>
    <property type="evidence" value="ECO:0007669"/>
    <property type="project" value="UniProtKB-EC"/>
</dbReference>
<dbReference type="SUPFAM" id="SSF51905">
    <property type="entry name" value="FAD/NAD(P)-binding domain"/>
    <property type="match status" value="1"/>
</dbReference>
<evidence type="ECO:0000256" key="10">
    <source>
        <dbReference type="ARBA" id="ARBA00049547"/>
    </source>
</evidence>
<comment type="pathway">
    <text evidence="2">Cofactor biosynthesis; thiamine diphosphate biosynthesis.</text>
</comment>
<dbReference type="InterPro" id="IPR036188">
    <property type="entry name" value="FAD/NAD-bd_sf"/>
</dbReference>
<evidence type="ECO:0000256" key="7">
    <source>
        <dbReference type="ARBA" id="ARBA00023002"/>
    </source>
</evidence>
<protein>
    <recommendedName>
        <fullName evidence="9">D-amino-acid oxidase</fullName>
        <ecNumber evidence="8">1.4.3.3</ecNumber>
    </recommendedName>
</protein>
<name>A0ABY7AIK7_9ALTE</name>
<evidence type="ECO:0000256" key="2">
    <source>
        <dbReference type="ARBA" id="ARBA00004948"/>
    </source>
</evidence>
<organism evidence="12 13">
    <name type="scientific">Catenovulum adriaticum</name>
    <dbReference type="NCBI Taxonomy" id="2984846"/>
    <lineage>
        <taxon>Bacteria</taxon>
        <taxon>Pseudomonadati</taxon>
        <taxon>Pseudomonadota</taxon>
        <taxon>Gammaproteobacteria</taxon>
        <taxon>Alteromonadales</taxon>
        <taxon>Alteromonadaceae</taxon>
        <taxon>Catenovulum</taxon>
    </lineage>
</organism>
<keyword evidence="7 12" id="KW-0560">Oxidoreductase</keyword>
<evidence type="ECO:0000256" key="8">
    <source>
        <dbReference type="ARBA" id="ARBA00039101"/>
    </source>
</evidence>
<evidence type="ECO:0000313" key="13">
    <source>
        <dbReference type="Proteomes" id="UP001163726"/>
    </source>
</evidence>
<feature type="domain" description="FAD dependent oxidoreductase" evidence="11">
    <location>
        <begin position="2"/>
        <end position="325"/>
    </location>
</feature>
<proteinExistence type="inferred from homology"/>
<gene>
    <name evidence="12" type="primary">thiO</name>
    <name evidence="12" type="ORF">OLW01_09115</name>
</gene>
<evidence type="ECO:0000256" key="5">
    <source>
        <dbReference type="ARBA" id="ARBA00022827"/>
    </source>
</evidence>
<dbReference type="Proteomes" id="UP001163726">
    <property type="component" value="Chromosome"/>
</dbReference>
<dbReference type="RefSeq" id="WP_268073558.1">
    <property type="nucleotide sequence ID" value="NZ_CP109965.1"/>
</dbReference>
<dbReference type="PANTHER" id="PTHR11530">
    <property type="entry name" value="D-AMINO ACID OXIDASE"/>
    <property type="match status" value="1"/>
</dbReference>
<dbReference type="PANTHER" id="PTHR11530:SF11">
    <property type="entry name" value="D-ASPARTATE OXIDASE"/>
    <property type="match status" value="1"/>
</dbReference>
<evidence type="ECO:0000256" key="9">
    <source>
        <dbReference type="ARBA" id="ARBA00039751"/>
    </source>
</evidence>
<sequence>MKIAVVGAGLVGRLVAWQLSQTHEITLYDKDFTTAKYSAGYIAAAMLAPVAESVIASRLVVGLGQLSVNLWPNILAELKQNVFYQKAGSLILAHAQDKGDLASFCQRLKINDGLKTVTRCQIAELEPQIGERFHQGIWLENEAQIDNRALYRALEQTILTSQVKIITTECATISDNQVSANGQKQDFDWVFDCRGLGAQLDISRLRGVRGEVARVYAPEVQLNRPIRLLHPRYPIYIVPKPNHEYVIGATEIESSSDKPMTVRSALELLSAAYSVHSGFAEAQITSLDAGLRPSMPDNEPMIQHDGRVIRINGLYRHGYLLAPAVIAHALELFNQLTEQSTDYFYQSEQLDSGHFDQVFG</sequence>